<dbReference type="EC" id="3.2.1.23" evidence="3"/>
<proteinExistence type="inferred from homology"/>
<protein>
    <recommendedName>
        <fullName evidence="3">beta-galactosidase</fullName>
        <ecNumber evidence="3">3.2.1.23</ecNumber>
    </recommendedName>
</protein>
<evidence type="ECO:0000313" key="11">
    <source>
        <dbReference type="Proteomes" id="UP000280668"/>
    </source>
</evidence>
<dbReference type="InterPro" id="IPR029062">
    <property type="entry name" value="Class_I_gatase-like"/>
</dbReference>
<gene>
    <name evidence="10" type="ORF">EDD31_0774</name>
</gene>
<dbReference type="InterPro" id="IPR013738">
    <property type="entry name" value="Beta_galactosidase_Trimer"/>
</dbReference>
<keyword evidence="6" id="KW-0862">Zinc</keyword>
<evidence type="ECO:0000256" key="7">
    <source>
        <dbReference type="ARBA" id="ARBA00023295"/>
    </source>
</evidence>
<dbReference type="PANTHER" id="PTHR36447:SF2">
    <property type="entry name" value="BETA-GALACTOSIDASE YESZ"/>
    <property type="match status" value="1"/>
</dbReference>
<dbReference type="AlphaFoldDB" id="A0A3N2BAW2"/>
<dbReference type="Proteomes" id="UP000280668">
    <property type="component" value="Unassembled WGS sequence"/>
</dbReference>
<organism evidence="10 11">
    <name type="scientific">Bogoriella caseilytica</name>
    <dbReference type="NCBI Taxonomy" id="56055"/>
    <lineage>
        <taxon>Bacteria</taxon>
        <taxon>Bacillati</taxon>
        <taxon>Actinomycetota</taxon>
        <taxon>Actinomycetes</taxon>
        <taxon>Micrococcales</taxon>
        <taxon>Bogoriellaceae</taxon>
        <taxon>Bogoriella</taxon>
    </lineage>
</organism>
<evidence type="ECO:0000256" key="3">
    <source>
        <dbReference type="ARBA" id="ARBA00012756"/>
    </source>
</evidence>
<evidence type="ECO:0000256" key="1">
    <source>
        <dbReference type="ARBA" id="ARBA00001412"/>
    </source>
</evidence>
<evidence type="ECO:0000256" key="6">
    <source>
        <dbReference type="ARBA" id="ARBA00022833"/>
    </source>
</evidence>
<dbReference type="EMBL" id="RKHK01000001">
    <property type="protein sequence ID" value="ROR72423.1"/>
    <property type="molecule type" value="Genomic_DNA"/>
</dbReference>
<feature type="domain" description="Beta-galactosidase trimerisation" evidence="9">
    <location>
        <begin position="401"/>
        <end position="616"/>
    </location>
</feature>
<evidence type="ECO:0000256" key="4">
    <source>
        <dbReference type="ARBA" id="ARBA00022723"/>
    </source>
</evidence>
<dbReference type="Gene3D" id="3.40.50.880">
    <property type="match status" value="1"/>
</dbReference>
<evidence type="ECO:0000313" key="10">
    <source>
        <dbReference type="EMBL" id="ROR72423.1"/>
    </source>
</evidence>
<dbReference type="SUPFAM" id="SSF51445">
    <property type="entry name" value="(Trans)glycosidases"/>
    <property type="match status" value="1"/>
</dbReference>
<keyword evidence="5" id="KW-0378">Hydrolase</keyword>
<keyword evidence="11" id="KW-1185">Reference proteome</keyword>
<dbReference type="Gene3D" id="3.20.20.80">
    <property type="entry name" value="Glycosidases"/>
    <property type="match status" value="1"/>
</dbReference>
<dbReference type="GO" id="GO:0005975">
    <property type="term" value="P:carbohydrate metabolic process"/>
    <property type="evidence" value="ECO:0007669"/>
    <property type="project" value="InterPro"/>
</dbReference>
<comment type="similarity">
    <text evidence="2">Belongs to the glycosyl hydrolase 42 family.</text>
</comment>
<dbReference type="GO" id="GO:0009341">
    <property type="term" value="C:beta-galactosidase complex"/>
    <property type="evidence" value="ECO:0007669"/>
    <property type="project" value="InterPro"/>
</dbReference>
<dbReference type="InterPro" id="IPR003476">
    <property type="entry name" value="Glyco_hydro_42"/>
</dbReference>
<dbReference type="GO" id="GO:0004565">
    <property type="term" value="F:beta-galactosidase activity"/>
    <property type="evidence" value="ECO:0007669"/>
    <property type="project" value="UniProtKB-EC"/>
</dbReference>
<evidence type="ECO:0000256" key="2">
    <source>
        <dbReference type="ARBA" id="ARBA00005940"/>
    </source>
</evidence>
<evidence type="ECO:0000259" key="8">
    <source>
        <dbReference type="Pfam" id="PF02449"/>
    </source>
</evidence>
<evidence type="ECO:0000259" key="9">
    <source>
        <dbReference type="Pfam" id="PF08532"/>
    </source>
</evidence>
<dbReference type="OrthoDB" id="9800974at2"/>
<reference evidence="10 11" key="1">
    <citation type="submission" date="2018-11" db="EMBL/GenBank/DDBJ databases">
        <title>Sequencing the genomes of 1000 actinobacteria strains.</title>
        <authorList>
            <person name="Klenk H.-P."/>
        </authorList>
    </citation>
    <scope>NUCLEOTIDE SEQUENCE [LARGE SCALE GENOMIC DNA]</scope>
    <source>
        <strain evidence="10 11">DSM 11294</strain>
    </source>
</reference>
<name>A0A3N2BAW2_9MICO</name>
<keyword evidence="7" id="KW-0326">Glycosidase</keyword>
<dbReference type="InterPro" id="IPR017853">
    <property type="entry name" value="GH"/>
</dbReference>
<feature type="domain" description="Glycoside hydrolase family 42 N-terminal" evidence="8">
    <location>
        <begin position="11"/>
        <end position="388"/>
    </location>
</feature>
<dbReference type="RefSeq" id="WP_123302984.1">
    <property type="nucleotide sequence ID" value="NZ_RKHK01000001.1"/>
</dbReference>
<accession>A0A3N2BAW2</accession>
<dbReference type="InterPro" id="IPR013529">
    <property type="entry name" value="Glyco_hydro_42_N"/>
</dbReference>
<dbReference type="Pfam" id="PF08532">
    <property type="entry name" value="Glyco_hydro_42M"/>
    <property type="match status" value="1"/>
</dbReference>
<dbReference type="CDD" id="cd03143">
    <property type="entry name" value="A4_beta-galactosidase_middle_domain"/>
    <property type="match status" value="1"/>
</dbReference>
<keyword evidence="4" id="KW-0479">Metal-binding</keyword>
<dbReference type="GO" id="GO:0046872">
    <property type="term" value="F:metal ion binding"/>
    <property type="evidence" value="ECO:0007669"/>
    <property type="project" value="UniProtKB-KW"/>
</dbReference>
<dbReference type="Pfam" id="PF02449">
    <property type="entry name" value="Glyco_hydro_42"/>
    <property type="match status" value="1"/>
</dbReference>
<evidence type="ECO:0000256" key="5">
    <source>
        <dbReference type="ARBA" id="ARBA00022801"/>
    </source>
</evidence>
<comment type="caution">
    <text evidence="10">The sequence shown here is derived from an EMBL/GenBank/DDBJ whole genome shotgun (WGS) entry which is preliminary data.</text>
</comment>
<sequence>MKVPVGFGAAYYLEYQPTPRLAADMRLMQEAGFSVIRVGESTWSRWEPRPGEFRTAWMREILDAAHEHGIEVILGTPTYAAPMWLAVAEPGIAADAATGRPKHWGSRQEIDITSTVFRRYAERVIRRILEDLAEHPAVIGYQVDNESGVMLLHNEKVFIAFREWLAKQHGDVEELNARWGLAYWSHELTTYDELWRPDGNAQPEYDLAWRRFQAELVTDYIRWQADLVRSLGRKDQFVTTCMAIDRVAMDDVSVARELDVAAGNLYFRMQDNLAHPTPADRPQGWMTAGTWSVFLSADRLYGTRHEPFLVTETNAGAIAHSNVEEPGWDGQWRQAAWAMIARGARLIEYWHWHTNHVGTETHWVGILPHDQRPGRVYRNIAELGAELRRHGALVEDTVPDAEVAFVFSTDSKYALAFEPAFADEARGPASRSYQRLLEPFYQGAFTAGLQSHIVHDRELPTAEELLERYPVVVVPGLYVAQEETLATLRRYAELGGHLVIGPRTGYTDEVARVRVEPQPGGLAELAGASYQEFSTPPSPIEVGFEFGGRGRATGWIELLEATEAEVLARYRHPHHGAFAAATTRVTGAGRTTLVGFVPDDESARTLFSWVAQQSGLTPEVPSAPSVTHASTSSPARRVHFYFNWSWAPAEIAWPDGRLSPEGEAATVLSFGAWDTKILVEDLSISADTAQERRQ</sequence>
<dbReference type="PANTHER" id="PTHR36447">
    <property type="entry name" value="BETA-GALACTOSIDASE GANA"/>
    <property type="match status" value="1"/>
</dbReference>
<dbReference type="SUPFAM" id="SSF52317">
    <property type="entry name" value="Class I glutamine amidotransferase-like"/>
    <property type="match status" value="1"/>
</dbReference>
<comment type="catalytic activity">
    <reaction evidence="1">
        <text>Hydrolysis of terminal non-reducing beta-D-galactose residues in beta-D-galactosides.</text>
        <dbReference type="EC" id="3.2.1.23"/>
    </reaction>
</comment>